<dbReference type="GO" id="GO:0006508">
    <property type="term" value="P:proteolysis"/>
    <property type="evidence" value="ECO:0007669"/>
    <property type="project" value="UniProtKB-KW"/>
</dbReference>
<dbReference type="Pfam" id="PF06689">
    <property type="entry name" value="zf-C4_ClpX"/>
    <property type="match status" value="1"/>
</dbReference>
<reference evidence="9 10" key="1">
    <citation type="submission" date="2015-01" db="EMBL/GenBank/DDBJ databases">
        <title>Genome Assembly of Bacillus badius MTCC 1458.</title>
        <authorList>
            <person name="Verma A."/>
            <person name="Khatri I."/>
            <person name="Mual P."/>
            <person name="Subramanian S."/>
            <person name="Krishnamurthi S."/>
        </authorList>
    </citation>
    <scope>NUCLEOTIDE SEQUENCE [LARGE SCALE GENOMIC DNA]</scope>
    <source>
        <strain evidence="9 10">MTCC 1458</strain>
    </source>
</reference>
<keyword evidence="4 6" id="KW-0067">ATP-binding</keyword>
<sequence length="420" mass="46587">MFKFNDEKGQLKCSFCGKTQDQVRKLVAGPGVYICDECIELCTEIVEEELGTEEEVEFKDVPKPMEIRDILDDYVIGQERAKKSLAVAVYNHYKRINSNSKVDDVELAKSNICLIGPTGSGKTLLAQTLARILDVPFAIADATSLTEAGYVGEDVENILLKLIQAADYDVEKAEKGIIYIDEIDKVARKSENPSITRDVSGEGVQQALLKILEGTVASVPPQGGRKHPHQEFIQIDTTNILFICGGAFDGVEQIIKRRLGQKVIGFGMETKQEDVETGSLLSKLVPEDLLKFGLIPEFIGRLPVIASLEQLDEEALIQILTKPKNALVKQYQKMMELDEVNLEFEEEALREIAKKAIERKTGARGLRSIIESIMLDVMYDLPSREDIKTCVITKETVLNNAAPKLLGENGQKIDLTKTSA</sequence>
<dbReference type="GO" id="GO:0005524">
    <property type="term" value="F:ATP binding"/>
    <property type="evidence" value="ECO:0007669"/>
    <property type="project" value="UniProtKB-KW"/>
</dbReference>
<keyword evidence="2 6" id="KW-0547">Nucleotide-binding</keyword>
<accession>A0ABR5AT50</accession>
<feature type="binding site" evidence="6 7">
    <location>
        <position position="35"/>
    </location>
    <ligand>
        <name>Zn(2+)</name>
        <dbReference type="ChEBI" id="CHEBI:29105"/>
    </ligand>
</feature>
<dbReference type="SMART" id="SM00994">
    <property type="entry name" value="zf-C4_ClpX"/>
    <property type="match status" value="1"/>
</dbReference>
<keyword evidence="9" id="KW-0645">Protease</keyword>
<evidence type="ECO:0000259" key="8">
    <source>
        <dbReference type="PROSITE" id="PS51902"/>
    </source>
</evidence>
<protein>
    <recommendedName>
        <fullName evidence="6">ATP-dependent Clp protease ATP-binding subunit ClpX</fullName>
    </recommendedName>
</protein>
<proteinExistence type="inferred from homology"/>
<feature type="binding site" evidence="6">
    <location>
        <begin position="117"/>
        <end position="124"/>
    </location>
    <ligand>
        <name>ATP</name>
        <dbReference type="ChEBI" id="CHEBI:30616"/>
    </ligand>
</feature>
<dbReference type="InterPro" id="IPR046425">
    <property type="entry name" value="ClpX_bact"/>
</dbReference>
<keyword evidence="3 6" id="KW-0862">Zinc</keyword>
<dbReference type="PANTHER" id="PTHR48102:SF7">
    <property type="entry name" value="ATP-DEPENDENT CLP PROTEASE ATP-BINDING SUBUNIT CLPX-LIKE, MITOCHONDRIAL"/>
    <property type="match status" value="1"/>
</dbReference>
<dbReference type="SMART" id="SM00382">
    <property type="entry name" value="AAA"/>
    <property type="match status" value="1"/>
</dbReference>
<dbReference type="Gene3D" id="6.20.220.10">
    <property type="entry name" value="ClpX chaperone, C4-type zinc finger domain"/>
    <property type="match status" value="1"/>
</dbReference>
<evidence type="ECO:0000256" key="3">
    <source>
        <dbReference type="ARBA" id="ARBA00022833"/>
    </source>
</evidence>
<dbReference type="InterPro" id="IPR003959">
    <property type="entry name" value="ATPase_AAA_core"/>
</dbReference>
<dbReference type="InterPro" id="IPR010603">
    <property type="entry name" value="Znf_CppX_C4"/>
</dbReference>
<dbReference type="GO" id="GO:0008233">
    <property type="term" value="F:peptidase activity"/>
    <property type="evidence" value="ECO:0007669"/>
    <property type="project" value="UniProtKB-KW"/>
</dbReference>
<feature type="binding site" evidence="6 7">
    <location>
        <position position="13"/>
    </location>
    <ligand>
        <name>Zn(2+)</name>
        <dbReference type="ChEBI" id="CHEBI:29105"/>
    </ligand>
</feature>
<dbReference type="PANTHER" id="PTHR48102">
    <property type="entry name" value="ATP-DEPENDENT CLP PROTEASE ATP-BINDING SUBUNIT CLPX-LIKE, MITOCHONDRIAL-RELATED"/>
    <property type="match status" value="1"/>
</dbReference>
<dbReference type="Gene3D" id="1.10.8.60">
    <property type="match status" value="1"/>
</dbReference>
<dbReference type="PROSITE" id="PS51902">
    <property type="entry name" value="CLPX_ZB"/>
    <property type="match status" value="1"/>
</dbReference>
<evidence type="ECO:0000256" key="1">
    <source>
        <dbReference type="ARBA" id="ARBA00022723"/>
    </source>
</evidence>
<evidence type="ECO:0000256" key="5">
    <source>
        <dbReference type="ARBA" id="ARBA00023186"/>
    </source>
</evidence>
<comment type="caution">
    <text evidence="9">The sequence shown here is derived from an EMBL/GenBank/DDBJ whole genome shotgun (WGS) entry which is preliminary data.</text>
</comment>
<dbReference type="InterPro" id="IPR004487">
    <property type="entry name" value="Clp_protease_ATP-bd_su_ClpX"/>
</dbReference>
<dbReference type="NCBIfam" id="TIGR00382">
    <property type="entry name" value="clpX"/>
    <property type="match status" value="1"/>
</dbReference>
<name>A0ABR5AT50_BACBA</name>
<dbReference type="InterPro" id="IPR019489">
    <property type="entry name" value="Clp_ATPase_C"/>
</dbReference>
<dbReference type="EMBL" id="JXLP01000011">
    <property type="protein sequence ID" value="KIL77929.1"/>
    <property type="molecule type" value="Genomic_DNA"/>
</dbReference>
<keyword evidence="1 6" id="KW-0479">Metal-binding</keyword>
<dbReference type="InterPro" id="IPR050052">
    <property type="entry name" value="ATP-dep_Clp_protease_ClpX"/>
</dbReference>
<dbReference type="CDD" id="cd19497">
    <property type="entry name" value="RecA-like_ClpX"/>
    <property type="match status" value="1"/>
</dbReference>
<dbReference type="Gene3D" id="3.40.50.300">
    <property type="entry name" value="P-loop containing nucleotide triphosphate hydrolases"/>
    <property type="match status" value="1"/>
</dbReference>
<feature type="binding site" evidence="6 7">
    <location>
        <position position="16"/>
    </location>
    <ligand>
        <name>Zn(2+)</name>
        <dbReference type="ChEBI" id="CHEBI:29105"/>
    </ligand>
</feature>
<keyword evidence="10" id="KW-1185">Reference proteome</keyword>
<evidence type="ECO:0000313" key="10">
    <source>
        <dbReference type="Proteomes" id="UP000031982"/>
    </source>
</evidence>
<dbReference type="InterPro" id="IPR027417">
    <property type="entry name" value="P-loop_NTPase"/>
</dbReference>
<evidence type="ECO:0000256" key="2">
    <source>
        <dbReference type="ARBA" id="ARBA00022741"/>
    </source>
</evidence>
<dbReference type="InterPro" id="IPR038366">
    <property type="entry name" value="Znf_CppX_C4_sf"/>
</dbReference>
<evidence type="ECO:0000256" key="6">
    <source>
        <dbReference type="HAMAP-Rule" id="MF_00175"/>
    </source>
</evidence>
<dbReference type="Pfam" id="PF07724">
    <property type="entry name" value="AAA_2"/>
    <property type="match status" value="1"/>
</dbReference>
<dbReference type="InterPro" id="IPR003593">
    <property type="entry name" value="AAA+_ATPase"/>
</dbReference>
<dbReference type="SUPFAM" id="SSF52540">
    <property type="entry name" value="P-loop containing nucleoside triphosphate hydrolases"/>
    <property type="match status" value="1"/>
</dbReference>
<dbReference type="NCBIfam" id="NF003745">
    <property type="entry name" value="PRK05342.1"/>
    <property type="match status" value="1"/>
</dbReference>
<evidence type="ECO:0000256" key="7">
    <source>
        <dbReference type="PROSITE-ProRule" id="PRU01250"/>
    </source>
</evidence>
<gene>
    <name evidence="6" type="primary">clpX</name>
    <name evidence="9" type="ORF">SD77_0908</name>
</gene>
<feature type="domain" description="ClpX-type ZB" evidence="8">
    <location>
        <begin position="1"/>
        <end position="54"/>
    </location>
</feature>
<dbReference type="Pfam" id="PF10431">
    <property type="entry name" value="ClpB_D2-small"/>
    <property type="match status" value="1"/>
</dbReference>
<feature type="binding site" evidence="6 7">
    <location>
        <position position="38"/>
    </location>
    <ligand>
        <name>Zn(2+)</name>
        <dbReference type="ChEBI" id="CHEBI:29105"/>
    </ligand>
</feature>
<evidence type="ECO:0000256" key="4">
    <source>
        <dbReference type="ARBA" id="ARBA00022840"/>
    </source>
</evidence>
<dbReference type="SUPFAM" id="SSF57716">
    <property type="entry name" value="Glucocorticoid receptor-like (DNA-binding domain)"/>
    <property type="match status" value="1"/>
</dbReference>
<dbReference type="HAMAP" id="MF_00175">
    <property type="entry name" value="ClpX"/>
    <property type="match status" value="1"/>
</dbReference>
<dbReference type="RefSeq" id="WP_041097566.1">
    <property type="nucleotide sequence ID" value="NZ_BSSZ01000002.1"/>
</dbReference>
<organism evidence="9 10">
    <name type="scientific">Bacillus badius</name>
    <dbReference type="NCBI Taxonomy" id="1455"/>
    <lineage>
        <taxon>Bacteria</taxon>
        <taxon>Bacillati</taxon>
        <taxon>Bacillota</taxon>
        <taxon>Bacilli</taxon>
        <taxon>Bacillales</taxon>
        <taxon>Bacillaceae</taxon>
        <taxon>Pseudobacillus</taxon>
    </lineage>
</organism>
<comment type="function">
    <text evidence="6">ATP-dependent specificity component of the Clp protease. It directs the protease to specific substrates. Can perform chaperone functions in the absence of ClpP.</text>
</comment>
<evidence type="ECO:0000313" key="9">
    <source>
        <dbReference type="EMBL" id="KIL77929.1"/>
    </source>
</evidence>
<keyword evidence="5 6" id="KW-0143">Chaperone</keyword>
<comment type="subunit">
    <text evidence="6">Component of the ClpX-ClpP complex. Forms a hexameric ring that, in the presence of ATP, binds to fourteen ClpP subunits assembled into a disk-like structure with a central cavity, resembling the structure of eukaryotic proteasomes.</text>
</comment>
<keyword evidence="9" id="KW-0378">Hydrolase</keyword>
<comment type="similarity">
    <text evidence="6 7">Belongs to the ClpX chaperone family.</text>
</comment>
<dbReference type="SMART" id="SM01086">
    <property type="entry name" value="ClpB_D2-small"/>
    <property type="match status" value="1"/>
</dbReference>
<dbReference type="Proteomes" id="UP000031982">
    <property type="component" value="Unassembled WGS sequence"/>
</dbReference>
<dbReference type="GeneID" id="92776293"/>
<dbReference type="InterPro" id="IPR059188">
    <property type="entry name" value="Znf_CLPX-like"/>
</dbReference>